<dbReference type="PANTHER" id="PTHR11360:SF284">
    <property type="entry name" value="EG:103B4.3 PROTEIN-RELATED"/>
    <property type="match status" value="1"/>
</dbReference>
<proteinExistence type="predicted"/>
<feature type="transmembrane region" description="Helical" evidence="1">
    <location>
        <begin position="174"/>
        <end position="196"/>
    </location>
</feature>
<feature type="transmembrane region" description="Helical" evidence="1">
    <location>
        <begin position="298"/>
        <end position="317"/>
    </location>
</feature>
<dbReference type="PROSITE" id="PS50850">
    <property type="entry name" value="MFS"/>
    <property type="match status" value="1"/>
</dbReference>
<keyword evidence="1" id="KW-1133">Transmembrane helix</keyword>
<comment type="caution">
    <text evidence="3">The sequence shown here is derived from an EMBL/GenBank/DDBJ whole genome shotgun (WGS) entry which is preliminary data.</text>
</comment>
<accession>X1FMW9</accession>
<dbReference type="InterPro" id="IPR011701">
    <property type="entry name" value="MFS"/>
</dbReference>
<evidence type="ECO:0000259" key="2">
    <source>
        <dbReference type="PROSITE" id="PS50850"/>
    </source>
</evidence>
<feature type="transmembrane region" description="Helical" evidence="1">
    <location>
        <begin position="232"/>
        <end position="251"/>
    </location>
</feature>
<gene>
    <name evidence="3" type="ORF">S03H2_15187</name>
</gene>
<feature type="transmembrane region" description="Helical" evidence="1">
    <location>
        <begin position="258"/>
        <end position="278"/>
    </location>
</feature>
<dbReference type="SUPFAM" id="SSF103473">
    <property type="entry name" value="MFS general substrate transporter"/>
    <property type="match status" value="1"/>
</dbReference>
<feature type="non-terminal residue" evidence="3">
    <location>
        <position position="1"/>
    </location>
</feature>
<dbReference type="InterPro" id="IPR036259">
    <property type="entry name" value="MFS_trans_sf"/>
</dbReference>
<dbReference type="EMBL" id="BARU01007709">
    <property type="protein sequence ID" value="GAH46996.1"/>
    <property type="molecule type" value="Genomic_DNA"/>
</dbReference>
<name>X1FMW9_9ZZZZ</name>
<feature type="transmembrane region" description="Helical" evidence="1">
    <location>
        <begin position="145"/>
        <end position="168"/>
    </location>
</feature>
<reference evidence="3" key="1">
    <citation type="journal article" date="2014" name="Front. Microbiol.">
        <title>High frequency of phylogenetically diverse reductive dehalogenase-homologous genes in deep subseafloor sedimentary metagenomes.</title>
        <authorList>
            <person name="Kawai M."/>
            <person name="Futagami T."/>
            <person name="Toyoda A."/>
            <person name="Takaki Y."/>
            <person name="Nishi S."/>
            <person name="Hori S."/>
            <person name="Arai W."/>
            <person name="Tsubouchi T."/>
            <person name="Morono Y."/>
            <person name="Uchiyama I."/>
            <person name="Ito T."/>
            <person name="Fujiyama A."/>
            <person name="Inagaki F."/>
            <person name="Takami H."/>
        </authorList>
    </citation>
    <scope>NUCLEOTIDE SEQUENCE</scope>
    <source>
        <strain evidence="3">Expedition CK06-06</strain>
    </source>
</reference>
<feature type="transmembrane region" description="Helical" evidence="1">
    <location>
        <begin position="208"/>
        <end position="226"/>
    </location>
</feature>
<evidence type="ECO:0000313" key="3">
    <source>
        <dbReference type="EMBL" id="GAH46996.1"/>
    </source>
</evidence>
<dbReference type="Gene3D" id="1.20.1250.20">
    <property type="entry name" value="MFS general substrate transporter like domains"/>
    <property type="match status" value="2"/>
</dbReference>
<keyword evidence="1" id="KW-0472">Membrane</keyword>
<protein>
    <recommendedName>
        <fullName evidence="2">Major facilitator superfamily (MFS) profile domain-containing protein</fullName>
    </recommendedName>
</protein>
<feature type="transmembrane region" description="Helical" evidence="1">
    <location>
        <begin position="52"/>
        <end position="72"/>
    </location>
</feature>
<dbReference type="GO" id="GO:0022857">
    <property type="term" value="F:transmembrane transporter activity"/>
    <property type="evidence" value="ECO:0007669"/>
    <property type="project" value="InterPro"/>
</dbReference>
<dbReference type="AlphaFoldDB" id="X1FMW9"/>
<sequence>GLFLGSGYLLMSQISTIWQLYLFYGVIVGIGLSGAYVSAVSAVSRWFVKRRGLMTGIVIAGIGAGTMVMPPLANWLISSYGWRVSYNIIGIIVLVLIILAAQFLKRDPSQIGLSPYGEGEAEQGSLNLEARGFSLQRAIHTRQFWMLYAMFLCFGVSVQAIMVHIVIHATELEISAASAANILAIIGGVSIAGRIIMGSAGDRISNKLVITVCFILMSVALLWLLVTKELWMFYLFAVVFGFAYGGWAALISLMVAELFGLSSLGVILGAVTFGLTIGEAIGPTLAGRIFDITSSYQPAFLICVGLSIIAIILALFLKPITSKGGENDSERST</sequence>
<organism evidence="3">
    <name type="scientific">marine sediment metagenome</name>
    <dbReference type="NCBI Taxonomy" id="412755"/>
    <lineage>
        <taxon>unclassified sequences</taxon>
        <taxon>metagenomes</taxon>
        <taxon>ecological metagenomes</taxon>
    </lineage>
</organism>
<dbReference type="InterPro" id="IPR020846">
    <property type="entry name" value="MFS_dom"/>
</dbReference>
<keyword evidence="1" id="KW-0812">Transmembrane</keyword>
<feature type="transmembrane region" description="Helical" evidence="1">
    <location>
        <begin position="20"/>
        <end position="40"/>
    </location>
</feature>
<feature type="domain" description="Major facilitator superfamily (MFS) profile" evidence="2">
    <location>
        <begin position="1"/>
        <end position="322"/>
    </location>
</feature>
<evidence type="ECO:0000256" key="1">
    <source>
        <dbReference type="SAM" id="Phobius"/>
    </source>
</evidence>
<feature type="transmembrane region" description="Helical" evidence="1">
    <location>
        <begin position="84"/>
        <end position="104"/>
    </location>
</feature>
<dbReference type="InterPro" id="IPR050327">
    <property type="entry name" value="Proton-linked_MCT"/>
</dbReference>
<dbReference type="PANTHER" id="PTHR11360">
    <property type="entry name" value="MONOCARBOXYLATE TRANSPORTER"/>
    <property type="match status" value="1"/>
</dbReference>
<dbReference type="Pfam" id="PF07690">
    <property type="entry name" value="MFS_1"/>
    <property type="match status" value="1"/>
</dbReference>